<evidence type="ECO:0000259" key="5">
    <source>
        <dbReference type="PROSITE" id="PS50977"/>
    </source>
</evidence>
<dbReference type="GO" id="GO:0003700">
    <property type="term" value="F:DNA-binding transcription factor activity"/>
    <property type="evidence" value="ECO:0007669"/>
    <property type="project" value="TreeGrafter"/>
</dbReference>
<dbReference type="AlphaFoldDB" id="A0A0F5L2V6"/>
<keyword evidence="7" id="KW-1185">Reference proteome</keyword>
<evidence type="ECO:0000313" key="7">
    <source>
        <dbReference type="Proteomes" id="UP000033514"/>
    </source>
</evidence>
<evidence type="ECO:0000256" key="4">
    <source>
        <dbReference type="PROSITE-ProRule" id="PRU00335"/>
    </source>
</evidence>
<dbReference type="OrthoDB" id="9811084at2"/>
<dbReference type="PATRIC" id="fig|361041.3.peg.3367"/>
<dbReference type="InterPro" id="IPR001647">
    <property type="entry name" value="HTH_TetR"/>
</dbReference>
<reference evidence="6 7" key="1">
    <citation type="submission" date="2015-03" db="EMBL/GenBank/DDBJ databases">
        <authorList>
            <person name="Hassan Y.I."/>
            <person name="Lepp D."/>
            <person name="Zhou T."/>
        </authorList>
    </citation>
    <scope>NUCLEOTIDE SEQUENCE [LARGE SCALE GENOMIC DNA]</scope>
    <source>
        <strain evidence="6 7">GH2-10</strain>
    </source>
</reference>
<dbReference type="InterPro" id="IPR023772">
    <property type="entry name" value="DNA-bd_HTH_TetR-type_CS"/>
</dbReference>
<gene>
    <name evidence="6" type="ORF">VW35_19755</name>
</gene>
<dbReference type="GO" id="GO:0000976">
    <property type="term" value="F:transcription cis-regulatory region binding"/>
    <property type="evidence" value="ECO:0007669"/>
    <property type="project" value="TreeGrafter"/>
</dbReference>
<dbReference type="Proteomes" id="UP000033514">
    <property type="component" value="Unassembled WGS sequence"/>
</dbReference>
<keyword evidence="1" id="KW-0805">Transcription regulation</keyword>
<dbReference type="PANTHER" id="PTHR30055:SF238">
    <property type="entry name" value="MYCOFACTOCIN BIOSYNTHESIS TRANSCRIPTIONAL REGULATOR MFTR-RELATED"/>
    <property type="match status" value="1"/>
</dbReference>
<keyword evidence="2 4" id="KW-0238">DNA-binding</keyword>
<dbReference type="Gene3D" id="1.10.357.10">
    <property type="entry name" value="Tetracycline Repressor, domain 2"/>
    <property type="match status" value="1"/>
</dbReference>
<dbReference type="PROSITE" id="PS50977">
    <property type="entry name" value="HTH_TETR_2"/>
    <property type="match status" value="1"/>
</dbReference>
<dbReference type="STRING" id="361041.VW35_19755"/>
<keyword evidence="3" id="KW-0804">Transcription</keyword>
<dbReference type="InterPro" id="IPR009057">
    <property type="entry name" value="Homeodomain-like_sf"/>
</dbReference>
<dbReference type="SUPFAM" id="SSF46689">
    <property type="entry name" value="Homeodomain-like"/>
    <property type="match status" value="1"/>
</dbReference>
<evidence type="ECO:0000313" key="6">
    <source>
        <dbReference type="EMBL" id="KKB75972.1"/>
    </source>
</evidence>
<sequence>MTDPENLQEGLRERKRRETHERIIASAMQLFAADGYEGTTLDAIAAAAGISRRTFFHYFKSKDDILLSLQSGLGDSLVAALAEQPLDAPPFRAMRNVLIAIAGQYSIDELVKLDRVMRASEAVQARKQAFYLQEEGILLAGLRARWPEVSEVTLRLLAFISIGMSRLAIDAWTAEGGTRPLAALVEEIFDALAGAAKTITK</sequence>
<dbReference type="InterPro" id="IPR050109">
    <property type="entry name" value="HTH-type_TetR-like_transc_reg"/>
</dbReference>
<dbReference type="PANTHER" id="PTHR30055">
    <property type="entry name" value="HTH-TYPE TRANSCRIPTIONAL REGULATOR RUTR"/>
    <property type="match status" value="1"/>
</dbReference>
<proteinExistence type="predicted"/>
<evidence type="ECO:0000256" key="3">
    <source>
        <dbReference type="ARBA" id="ARBA00023163"/>
    </source>
</evidence>
<dbReference type="Pfam" id="PF00440">
    <property type="entry name" value="TetR_N"/>
    <property type="match status" value="1"/>
</dbReference>
<feature type="domain" description="HTH tetR-type" evidence="5">
    <location>
        <begin position="17"/>
        <end position="77"/>
    </location>
</feature>
<dbReference type="EMBL" id="LAJG01000048">
    <property type="protein sequence ID" value="KKB75972.1"/>
    <property type="molecule type" value="Genomic_DNA"/>
</dbReference>
<comment type="caution">
    <text evidence="6">The sequence shown here is derived from an EMBL/GenBank/DDBJ whole genome shotgun (WGS) entry which is preliminary data.</text>
</comment>
<evidence type="ECO:0000256" key="2">
    <source>
        <dbReference type="ARBA" id="ARBA00023125"/>
    </source>
</evidence>
<accession>A0A0F5L2V6</accession>
<organism evidence="6 7">
    <name type="scientific">Devosia soli</name>
    <dbReference type="NCBI Taxonomy" id="361041"/>
    <lineage>
        <taxon>Bacteria</taxon>
        <taxon>Pseudomonadati</taxon>
        <taxon>Pseudomonadota</taxon>
        <taxon>Alphaproteobacteria</taxon>
        <taxon>Hyphomicrobiales</taxon>
        <taxon>Devosiaceae</taxon>
        <taxon>Devosia</taxon>
    </lineage>
</organism>
<dbReference type="PROSITE" id="PS01081">
    <property type="entry name" value="HTH_TETR_1"/>
    <property type="match status" value="1"/>
</dbReference>
<evidence type="ECO:0000256" key="1">
    <source>
        <dbReference type="ARBA" id="ARBA00023015"/>
    </source>
</evidence>
<name>A0A0F5L2V6_9HYPH</name>
<dbReference type="RefSeq" id="WP_046144786.1">
    <property type="nucleotide sequence ID" value="NZ_LAJG01000048.1"/>
</dbReference>
<protein>
    <recommendedName>
        <fullName evidence="5">HTH tetR-type domain-containing protein</fullName>
    </recommendedName>
</protein>
<dbReference type="PRINTS" id="PR00455">
    <property type="entry name" value="HTHTETR"/>
</dbReference>
<feature type="DNA-binding region" description="H-T-H motif" evidence="4">
    <location>
        <begin position="40"/>
        <end position="59"/>
    </location>
</feature>